<dbReference type="Proteomes" id="UP000199634">
    <property type="component" value="Unassembled WGS sequence"/>
</dbReference>
<dbReference type="OrthoDB" id="9837046at2"/>
<keyword evidence="2" id="KW-1185">Reference proteome</keyword>
<dbReference type="PROSITE" id="PS51257">
    <property type="entry name" value="PROKAR_LIPOPROTEIN"/>
    <property type="match status" value="1"/>
</dbReference>
<dbReference type="EMBL" id="FNXE01000013">
    <property type="protein sequence ID" value="SEH74695.1"/>
    <property type="molecule type" value="Genomic_DNA"/>
</dbReference>
<dbReference type="AlphaFoldDB" id="A0A1H6KPB2"/>
<reference evidence="1 2" key="1">
    <citation type="submission" date="2016-10" db="EMBL/GenBank/DDBJ databases">
        <authorList>
            <person name="de Groot N.N."/>
        </authorList>
    </citation>
    <scope>NUCLEOTIDE SEQUENCE [LARGE SCALE GENOMIC DNA]</scope>
    <source>
        <strain evidence="1 2">CGMCC 1.10825</strain>
    </source>
</reference>
<organism evidence="1 2">
    <name type="scientific">Paenimyroides marinum</name>
    <dbReference type="NCBI Taxonomy" id="1159016"/>
    <lineage>
        <taxon>Bacteria</taxon>
        <taxon>Pseudomonadati</taxon>
        <taxon>Bacteroidota</taxon>
        <taxon>Flavobacteriia</taxon>
        <taxon>Flavobacteriales</taxon>
        <taxon>Flavobacteriaceae</taxon>
        <taxon>Paenimyroides</taxon>
    </lineage>
</organism>
<proteinExistence type="predicted"/>
<evidence type="ECO:0000313" key="1">
    <source>
        <dbReference type="EMBL" id="SEH74695.1"/>
    </source>
</evidence>
<sequence length="181" mass="21634">MRFLCIAFILIFTSCTKEKVRLQEDFVFTSGGDARIKSFKFINDTVFVASEYPKSENVHYFLLTDEQKNKINIFLDSINKRSYKSEYIQEGLQDGGSYQFEFLNKKRTIYVYGFNGSYEIEELNYINKFATFLEELYESKMRWDLNNQVYYQGQEVYWNKDVDFGDLERFIVPDIPYDAIH</sequence>
<name>A0A1H6KPB2_9FLAO</name>
<evidence type="ECO:0000313" key="2">
    <source>
        <dbReference type="Proteomes" id="UP000199634"/>
    </source>
</evidence>
<protein>
    <submittedName>
        <fullName evidence="1">Uncharacterized protein</fullName>
    </submittedName>
</protein>
<accession>A0A1H6KPB2</accession>
<dbReference type="RefSeq" id="WP_091097345.1">
    <property type="nucleotide sequence ID" value="NZ_FNXE01000013.1"/>
</dbReference>
<dbReference type="STRING" id="1159016.SAMN02927937_01185"/>
<gene>
    <name evidence="1" type="ORF">SAMN02927937_01185</name>
</gene>